<dbReference type="SUPFAM" id="SSF51735">
    <property type="entry name" value="NAD(P)-binding Rossmann-fold domains"/>
    <property type="match status" value="1"/>
</dbReference>
<evidence type="ECO:0000256" key="2">
    <source>
        <dbReference type="ARBA" id="ARBA00007637"/>
    </source>
</evidence>
<evidence type="ECO:0000256" key="3">
    <source>
        <dbReference type="ARBA" id="ARBA00018569"/>
    </source>
</evidence>
<feature type="domain" description="NAD-dependent epimerase/dehydratase" evidence="6">
    <location>
        <begin position="2"/>
        <end position="121"/>
    </location>
</feature>
<dbReference type="InterPro" id="IPR001509">
    <property type="entry name" value="Epimerase_deHydtase"/>
</dbReference>
<feature type="domain" description="NAD-dependent epimerase/dehydratase" evidence="6">
    <location>
        <begin position="153"/>
        <end position="263"/>
    </location>
</feature>
<evidence type="ECO:0000256" key="4">
    <source>
        <dbReference type="ARBA" id="ARBA00031367"/>
    </source>
</evidence>
<dbReference type="EMBL" id="BOMV01000124">
    <property type="protein sequence ID" value="GIF02197.1"/>
    <property type="molecule type" value="Genomic_DNA"/>
</dbReference>
<proteinExistence type="inferred from homology"/>
<comment type="similarity">
    <text evidence="2">Belongs to the NAD(P)-dependent epimerase/dehydratase family.</text>
</comment>
<dbReference type="PANTHER" id="PTHR43725:SF53">
    <property type="entry name" value="UDP-ARABINOSE 4-EPIMERASE 1"/>
    <property type="match status" value="1"/>
</dbReference>
<evidence type="ECO:0000256" key="1">
    <source>
        <dbReference type="ARBA" id="ARBA00004947"/>
    </source>
</evidence>
<dbReference type="GO" id="GO:0033499">
    <property type="term" value="P:galactose catabolic process via UDP-galactose, Leloir pathway"/>
    <property type="evidence" value="ECO:0007669"/>
    <property type="project" value="TreeGrafter"/>
</dbReference>
<name>A0A919K755_9ACTN</name>
<evidence type="ECO:0000259" key="6">
    <source>
        <dbReference type="Pfam" id="PF01370"/>
    </source>
</evidence>
<protein>
    <recommendedName>
        <fullName evidence="3">UDP-glucose 4-epimerase</fullName>
    </recommendedName>
    <alternativeName>
        <fullName evidence="5">Galactowaldenase</fullName>
    </alternativeName>
    <alternativeName>
        <fullName evidence="4">UDP-galactose 4-epimerase</fullName>
    </alternativeName>
</protein>
<dbReference type="Gene3D" id="3.40.50.720">
    <property type="entry name" value="NAD(P)-binding Rossmann-like Domain"/>
    <property type="match status" value="1"/>
</dbReference>
<dbReference type="PANTHER" id="PTHR43725">
    <property type="entry name" value="UDP-GLUCOSE 4-EPIMERASE"/>
    <property type="match status" value="1"/>
</dbReference>
<evidence type="ECO:0000313" key="7">
    <source>
        <dbReference type="EMBL" id="GIF02197.1"/>
    </source>
</evidence>
<accession>A0A919K755</accession>
<comment type="pathway">
    <text evidence="1">Carbohydrate metabolism; galactose metabolism.</text>
</comment>
<dbReference type="Proteomes" id="UP000636960">
    <property type="component" value="Unassembled WGS sequence"/>
</dbReference>
<dbReference type="AlphaFoldDB" id="A0A919K755"/>
<dbReference type="PRINTS" id="PR01713">
    <property type="entry name" value="NUCEPIMERASE"/>
</dbReference>
<organism evidence="7 8">
    <name type="scientific">Paractinoplanes rishiriensis</name>
    <dbReference type="NCBI Taxonomy" id="1050105"/>
    <lineage>
        <taxon>Bacteria</taxon>
        <taxon>Bacillati</taxon>
        <taxon>Actinomycetota</taxon>
        <taxon>Actinomycetes</taxon>
        <taxon>Micromonosporales</taxon>
        <taxon>Micromonosporaceae</taxon>
        <taxon>Paractinoplanes</taxon>
    </lineage>
</organism>
<gene>
    <name evidence="7" type="ORF">Ari01nite_96610</name>
</gene>
<keyword evidence="8" id="KW-1185">Reference proteome</keyword>
<sequence length="333" mass="34748">MVAALRADGHDVTVIDSGCTAAHRVPPVADVSGVPVRRVDLRDRDAVAAALVGVDAVVHQAAMVGLGVDLDDLPDYVGSNDLGTAVLLAVMARADISRLVLASSMVVYGEGAYECPQHGPTRPVGRAEDDLAAGRFEPVCPACRSPLRPGLVTEDAPLDPRNVYAATKVAQEHLSAAWARQTGGAVVALRYHNVYGPRMPRDTPYSGVAAIFRSALAAGRPPRVFEDGGQRRDFVHVRDVAAANLAALASTAVRPGWRAYNVASGRPATIGAMAAELSRAADGPPPVTTGEFRLGDVRHVVASPARAEAELGFRATVELSAGLAEFAHAPLRG</sequence>
<reference evidence="7" key="1">
    <citation type="submission" date="2021-01" db="EMBL/GenBank/DDBJ databases">
        <title>Whole genome shotgun sequence of Actinoplanes rishiriensis NBRC 108556.</title>
        <authorList>
            <person name="Komaki H."/>
            <person name="Tamura T."/>
        </authorList>
    </citation>
    <scope>NUCLEOTIDE SEQUENCE</scope>
    <source>
        <strain evidence="7">NBRC 108556</strain>
    </source>
</reference>
<evidence type="ECO:0000313" key="8">
    <source>
        <dbReference type="Proteomes" id="UP000636960"/>
    </source>
</evidence>
<dbReference type="InterPro" id="IPR036291">
    <property type="entry name" value="NAD(P)-bd_dom_sf"/>
</dbReference>
<comment type="caution">
    <text evidence="7">The sequence shown here is derived from an EMBL/GenBank/DDBJ whole genome shotgun (WGS) entry which is preliminary data.</text>
</comment>
<evidence type="ECO:0000256" key="5">
    <source>
        <dbReference type="ARBA" id="ARBA00033067"/>
    </source>
</evidence>
<dbReference type="Pfam" id="PF01370">
    <property type="entry name" value="Epimerase"/>
    <property type="match status" value="2"/>
</dbReference>